<evidence type="ECO:0000256" key="2">
    <source>
        <dbReference type="PROSITE-ProRule" id="PRU00504"/>
    </source>
</evidence>
<dbReference type="EMBL" id="CAJNOK010021205">
    <property type="protein sequence ID" value="CAF1328820.1"/>
    <property type="molecule type" value="Genomic_DNA"/>
</dbReference>
<dbReference type="InterPro" id="IPR011042">
    <property type="entry name" value="6-blade_b-propeller_TolB-like"/>
</dbReference>
<evidence type="ECO:0000313" key="6">
    <source>
        <dbReference type="Proteomes" id="UP000677228"/>
    </source>
</evidence>
<dbReference type="Pfam" id="PF00024">
    <property type="entry name" value="PAN_1"/>
    <property type="match status" value="1"/>
</dbReference>
<feature type="domain" description="Apple" evidence="3">
    <location>
        <begin position="22"/>
        <end position="96"/>
    </location>
</feature>
<feature type="repeat" description="NHL" evidence="2">
    <location>
        <begin position="203"/>
        <end position="246"/>
    </location>
</feature>
<dbReference type="PANTHER" id="PTHR24104:SF25">
    <property type="entry name" value="PROTEIN LIN-41"/>
    <property type="match status" value="1"/>
</dbReference>
<evidence type="ECO:0000313" key="5">
    <source>
        <dbReference type="EMBL" id="CAF4140159.1"/>
    </source>
</evidence>
<evidence type="ECO:0000256" key="1">
    <source>
        <dbReference type="ARBA" id="ARBA00022737"/>
    </source>
</evidence>
<gene>
    <name evidence="4" type="ORF">OVA965_LOCUS29785</name>
    <name evidence="5" type="ORF">TMI583_LOCUS30570</name>
</gene>
<dbReference type="Pfam" id="PF01436">
    <property type="entry name" value="NHL"/>
    <property type="match status" value="1"/>
</dbReference>
<reference evidence="4" key="1">
    <citation type="submission" date="2021-02" db="EMBL/GenBank/DDBJ databases">
        <authorList>
            <person name="Nowell W R."/>
        </authorList>
    </citation>
    <scope>NUCLEOTIDE SEQUENCE</scope>
</reference>
<dbReference type="Gene3D" id="3.50.4.10">
    <property type="entry name" value="Hepatocyte Growth Factor"/>
    <property type="match status" value="1"/>
</dbReference>
<dbReference type="Proteomes" id="UP000677228">
    <property type="component" value="Unassembled WGS sequence"/>
</dbReference>
<name>A0A8S2EY99_9BILA</name>
<dbReference type="Gene3D" id="2.120.10.30">
    <property type="entry name" value="TolB, C-terminal domain"/>
    <property type="match status" value="2"/>
</dbReference>
<organism evidence="4 6">
    <name type="scientific">Didymodactylos carnosus</name>
    <dbReference type="NCBI Taxonomy" id="1234261"/>
    <lineage>
        <taxon>Eukaryota</taxon>
        <taxon>Metazoa</taxon>
        <taxon>Spiralia</taxon>
        <taxon>Gnathifera</taxon>
        <taxon>Rotifera</taxon>
        <taxon>Eurotatoria</taxon>
        <taxon>Bdelloidea</taxon>
        <taxon>Philodinida</taxon>
        <taxon>Philodinidae</taxon>
        <taxon>Didymodactylos</taxon>
    </lineage>
</organism>
<dbReference type="PANTHER" id="PTHR24104">
    <property type="entry name" value="E3 UBIQUITIN-PROTEIN LIGASE NHLRC1-RELATED"/>
    <property type="match status" value="1"/>
</dbReference>
<keyword evidence="1" id="KW-0677">Repeat</keyword>
<dbReference type="SUPFAM" id="SSF63825">
    <property type="entry name" value="YWTD domain"/>
    <property type="match status" value="2"/>
</dbReference>
<dbReference type="EMBL" id="CAJOBA010042819">
    <property type="protein sequence ID" value="CAF4140159.1"/>
    <property type="molecule type" value="Genomic_DNA"/>
</dbReference>
<dbReference type="InterPro" id="IPR050952">
    <property type="entry name" value="TRIM-NHL_E3_ligases"/>
</dbReference>
<dbReference type="PROSITE" id="PS50948">
    <property type="entry name" value="PAN"/>
    <property type="match status" value="1"/>
</dbReference>
<dbReference type="PROSITE" id="PS51125">
    <property type="entry name" value="NHL"/>
    <property type="match status" value="1"/>
</dbReference>
<dbReference type="InterPro" id="IPR003609">
    <property type="entry name" value="Pan_app"/>
</dbReference>
<accession>A0A8S2EY99</accession>
<evidence type="ECO:0000259" key="3">
    <source>
        <dbReference type="PROSITE" id="PS50948"/>
    </source>
</evidence>
<dbReference type="Proteomes" id="UP000682733">
    <property type="component" value="Unassembled WGS sequence"/>
</dbReference>
<dbReference type="SUPFAM" id="SSF57414">
    <property type="entry name" value="Hairpin loop containing domain-like"/>
    <property type="match status" value="1"/>
</dbReference>
<comment type="caution">
    <text evidence="4">The sequence shown here is derived from an EMBL/GenBank/DDBJ whole genome shotgun (WGS) entry which is preliminary data.</text>
</comment>
<sequence length="395" mass="43696">MLVSSTTTQQQESLRSAYMIIGKNSIYLPLNQSNIIQNLTNVYGIRDCGQQCLENDNCRTANYYKTGKVCSLFIEDSRRGQIALSTVADVLSLEQCVSGRSNICPQYAEDAAWNQTGIIVAQGISQLYGMDIDLDGNIYITNTYNNVSKFSSNNSTSATSFASNFTSPYGIFAYSNSYVYIAIQQQSVVLKYPSMGGNPVIVAGTYGSRGSAQNQLLYPAGIFVDDDESVFIADRNNHRIQKWLPNATNGTTVAGITNSSGNDSRHLNSPYCVWLDKDNNMIILDSGNSRVLKWPQGSTNGTTLVQLDNISFTPWMIFDSYYNIYTSDYYNGCIRRSIPSNNYATAPCIIKPTPSIQPRVIKLDNMGNIFVADFTQSAVLKYSLLPSNNVCRKNC</sequence>
<protein>
    <recommendedName>
        <fullName evidence="3">Apple domain-containing protein</fullName>
    </recommendedName>
</protein>
<dbReference type="AlphaFoldDB" id="A0A8S2EY99"/>
<proteinExistence type="predicted"/>
<evidence type="ECO:0000313" key="4">
    <source>
        <dbReference type="EMBL" id="CAF1328820.1"/>
    </source>
</evidence>
<dbReference type="InterPro" id="IPR001258">
    <property type="entry name" value="NHL_repeat"/>
</dbReference>
<dbReference type="GO" id="GO:0008270">
    <property type="term" value="F:zinc ion binding"/>
    <property type="evidence" value="ECO:0007669"/>
    <property type="project" value="UniProtKB-KW"/>
</dbReference>
<dbReference type="CDD" id="cd05819">
    <property type="entry name" value="NHL"/>
    <property type="match status" value="1"/>
</dbReference>